<sequence length="972" mass="101942">MADEDMMKYIKGKSGEGVDLTGKRESVETMIRRVTRNFFGSLCQAYYEKKWLEHAHFQLVVEAMVRELVPQELLDAQDPGKVERWIWESHDFSYEEKRFIPHLWDLVRPFIDTQKTFRKTFAALEQGRLNALNGPDEGVGTERAATFLRTWIRGTLDVFTIEHGDPLALLEEEKMVEVFACLLNTLNDQGASVGLPQRWTCEALPPPEGWRGLVQELLGAAVVSCRVRLQEGDGKASGKGGKAAPSSAPAAFAPKGSQEVWWTRPVRPPPPRTPAAPTAAPMVAAPPARGADAGVDGGRWVSRSGIQSAMSMGLSEGGIRDLLAPVKAPPSEPSEVDLMAVAQGAAQQASRSGAGSSISESPAKITELFAANKAGDESETSDLFAIANKAAEETSQVSSVSAASAGPKGLSGLFTSRPRAIVAPPQPEEASEASEDLWAFARVTAAEASRSGVSSTSRASNVGNIKELFAPPRRVASAKALSTPEAPPEPEASDAGLSDLFASAYKAAQEASRSGVHSEVPGTMADLFGQKGPKQVAPKPVARSQPAQEPSVISDGSDLLAAARASADQEPSVVSDGSDLLAVAKGAADQVSRSGVQSSVAGTTALKDVFGKASKAQQADDASSLGGSDLMAVAQGAAANASRSGVQSSVAGGNVAELFGARQDFLAAAQSAAEEFSHSGVASDSDILGVARLAARDVSRSGVGNDSDLLGAARRAAAETSEGGTSAATAAVLFAARKGRDFEFVAPRRQMHQDTRHGQPANSDLDAPWALPVPPVLPAVPRRGAADVAPPPDPPPLPERTFWTDTLKGLEEGGLEAPGPTSEAFDATKLVHRALQRSTEHGEAESLEEGEVDHCPSGILPPHERPRPDDSPAAAAARARAAARAVRGLPTPPPRMEGTAQPGSAQATSPSSAGDATSPTSPRSPVGPLSPRARAMERQQMLELRRRTGREDQNYKRKHCRVEASQSPKAGE</sequence>
<keyword evidence="3" id="KW-1185">Reference proteome</keyword>
<comment type="caution">
    <text evidence="2">The sequence shown here is derived from an EMBL/GenBank/DDBJ whole genome shotgun (WGS) entry which is preliminary data.</text>
</comment>
<protein>
    <submittedName>
        <fullName evidence="2">Uncharacterized protein</fullName>
    </submittedName>
</protein>
<proteinExistence type="predicted"/>
<feature type="region of interest" description="Disordered" evidence="1">
    <location>
        <begin position="750"/>
        <end position="972"/>
    </location>
</feature>
<name>A0ABP0JWN7_9DINO</name>
<feature type="compositionally biased region" description="Basic and acidic residues" evidence="1">
    <location>
        <begin position="943"/>
        <end position="955"/>
    </location>
</feature>
<reference evidence="2 3" key="1">
    <citation type="submission" date="2024-02" db="EMBL/GenBank/DDBJ databases">
        <authorList>
            <person name="Chen Y."/>
            <person name="Shah S."/>
            <person name="Dougan E. K."/>
            <person name="Thang M."/>
            <person name="Chan C."/>
        </authorList>
    </citation>
    <scope>NUCLEOTIDE SEQUENCE [LARGE SCALE GENOMIC DNA]</scope>
</reference>
<organism evidence="2 3">
    <name type="scientific">Durusdinium trenchii</name>
    <dbReference type="NCBI Taxonomy" id="1381693"/>
    <lineage>
        <taxon>Eukaryota</taxon>
        <taxon>Sar</taxon>
        <taxon>Alveolata</taxon>
        <taxon>Dinophyceae</taxon>
        <taxon>Suessiales</taxon>
        <taxon>Symbiodiniaceae</taxon>
        <taxon>Durusdinium</taxon>
    </lineage>
</organism>
<feature type="compositionally biased region" description="Low complexity" evidence="1">
    <location>
        <begin position="242"/>
        <end position="257"/>
    </location>
</feature>
<feature type="region of interest" description="Disordered" evidence="1">
    <location>
        <begin position="476"/>
        <end position="495"/>
    </location>
</feature>
<feature type="region of interest" description="Disordered" evidence="1">
    <location>
        <begin position="232"/>
        <end position="257"/>
    </location>
</feature>
<feature type="compositionally biased region" description="Pro residues" evidence="1">
    <location>
        <begin position="789"/>
        <end position="798"/>
    </location>
</feature>
<dbReference type="EMBL" id="CAXAMN010006668">
    <property type="protein sequence ID" value="CAK9018528.1"/>
    <property type="molecule type" value="Genomic_DNA"/>
</dbReference>
<dbReference type="Proteomes" id="UP001642484">
    <property type="component" value="Unassembled WGS sequence"/>
</dbReference>
<evidence type="ECO:0000313" key="3">
    <source>
        <dbReference type="Proteomes" id="UP001642484"/>
    </source>
</evidence>
<gene>
    <name evidence="2" type="ORF">CCMP2556_LOCUS13298</name>
</gene>
<evidence type="ECO:0000313" key="2">
    <source>
        <dbReference type="EMBL" id="CAK9018528.1"/>
    </source>
</evidence>
<feature type="region of interest" description="Disordered" evidence="1">
    <location>
        <begin position="513"/>
        <end position="553"/>
    </location>
</feature>
<feature type="compositionally biased region" description="Low complexity" evidence="1">
    <location>
        <begin position="873"/>
        <end position="885"/>
    </location>
</feature>
<evidence type="ECO:0000256" key="1">
    <source>
        <dbReference type="SAM" id="MobiDB-lite"/>
    </source>
</evidence>
<feature type="compositionally biased region" description="Polar residues" evidence="1">
    <location>
        <begin position="901"/>
        <end position="923"/>
    </location>
</feature>
<feature type="compositionally biased region" description="Low complexity" evidence="1">
    <location>
        <begin position="779"/>
        <end position="788"/>
    </location>
</feature>
<accession>A0ABP0JWN7</accession>